<dbReference type="Proteomes" id="UP000005445">
    <property type="component" value="Segment"/>
</dbReference>
<keyword evidence="1" id="KW-1133">Transmembrane helix</keyword>
<accession>G9B203</accession>
<dbReference type="OrthoDB" id="9029at10239"/>
<keyword evidence="1" id="KW-0472">Membrane</keyword>
<proteinExistence type="predicted"/>
<feature type="transmembrane region" description="Helical" evidence="1">
    <location>
        <begin position="6"/>
        <end position="28"/>
    </location>
</feature>
<protein>
    <submittedName>
        <fullName evidence="2">Gp252</fullName>
    </submittedName>
</protein>
<sequence length="242" mass="27594">MADTLAVNYLIVKIIIIALLGYTLILFLGVKKSVKEHKEEKKYSESIKKALSKLNEIKNDIKGDITMTKLETKVEGVENKLSLSELLTRKASLSQYSEIVDLVTKLIQNRYRNYQFTIYPSTEEHGLNFMQVVSNWHDDPELHKLIFAKGIEYGIEMEELQKHFREHIKNGHVFDLGHDVVVVTDDGSNSSPTNLSPINTGLEGSEVAVIVSFIEKSKYEGWVDNTFPLEERPEKLKLVVNN</sequence>
<evidence type="ECO:0000313" key="3">
    <source>
        <dbReference type="Proteomes" id="UP000005445"/>
    </source>
</evidence>
<keyword evidence="1" id="KW-0812">Transmembrane</keyword>
<evidence type="ECO:0000256" key="1">
    <source>
        <dbReference type="SAM" id="Phobius"/>
    </source>
</evidence>
<reference evidence="2 3" key="1">
    <citation type="submission" date="2013-01" db="EMBL/GenBank/DDBJ databases">
        <title>Large myovirus of Bacillus.</title>
        <authorList>
            <person name="Klumpp J."/>
            <person name="Beyer W."/>
            <person name="Loessner M.J."/>
        </authorList>
    </citation>
    <scope>NUCLEOTIDE SEQUENCE [LARGE SCALE GENOMIC DNA]</scope>
</reference>
<organism evidence="2 3">
    <name type="scientific">Bacillus phage W.Ph</name>
    <dbReference type="NCBI Taxonomy" id="764595"/>
    <lineage>
        <taxon>Viruses</taxon>
        <taxon>Duplodnaviria</taxon>
        <taxon>Heunggongvirae</taxon>
        <taxon>Uroviricota</taxon>
        <taxon>Caudoviricetes</taxon>
        <taxon>Herelleviridae</taxon>
        <taxon>Bastillevirinae</taxon>
        <taxon>Wphvirus</taxon>
        <taxon>Wphvirus WPh</taxon>
    </lineage>
</organism>
<keyword evidence="3" id="KW-1185">Reference proteome</keyword>
<dbReference type="KEGG" id="vg:11536657"/>
<dbReference type="InterPro" id="IPR055622">
    <property type="entry name" value="DUF7198"/>
</dbReference>
<dbReference type="GeneID" id="11536657"/>
<dbReference type="RefSeq" id="YP_004957267.1">
    <property type="nucleotide sequence ID" value="NC_016563.1"/>
</dbReference>
<evidence type="ECO:0000313" key="2">
    <source>
        <dbReference type="EMBL" id="ADH03398.1"/>
    </source>
</evidence>
<dbReference type="EMBL" id="HM144387">
    <property type="protein sequence ID" value="ADH03398.1"/>
    <property type="molecule type" value="Genomic_DNA"/>
</dbReference>
<name>G9B203_9CAUD</name>
<dbReference type="Pfam" id="PF23828">
    <property type="entry name" value="DUF7198"/>
    <property type="match status" value="1"/>
</dbReference>